<protein>
    <submittedName>
        <fullName evidence="4">Aste57867_779 protein</fullName>
    </submittedName>
</protein>
<evidence type="ECO:0000313" key="5">
    <source>
        <dbReference type="Proteomes" id="UP000332933"/>
    </source>
</evidence>
<keyword evidence="2" id="KW-0472">Membrane</keyword>
<evidence type="ECO:0000256" key="1">
    <source>
        <dbReference type="SAM" id="MobiDB-lite"/>
    </source>
</evidence>
<feature type="transmembrane region" description="Helical" evidence="2">
    <location>
        <begin position="277"/>
        <end position="298"/>
    </location>
</feature>
<accession>A0A485K3T0</accession>
<keyword evidence="5" id="KW-1185">Reference proteome</keyword>
<evidence type="ECO:0000313" key="3">
    <source>
        <dbReference type="EMBL" id="KAF0719812.1"/>
    </source>
</evidence>
<name>A0A485K3T0_9STRA</name>
<sequence length="391" mass="44125">MLLHRIPAQATTTRDDKKQQENIRLRKYQDAKKVERAQLLAAVASLQEELACTKAAGPSQRRRKTTRGNPYTVAAQVLLKYNQSLKDQVATQAKLVHVLSAWVASHNPSQGLATQPAWTESTLLADPVARRQGLEWLSQKVYHAATQAFPLHPCRDAFQDAIAVRMHQDESDVHIAAFEISVQYHTVFATLSHVARSMWTFMTGTSFATSKTVACDDVERAHDGLLYSYAKNDRAGTSIRRIMAMYEEDDRVVLTACKVAEDERFPLPPCEIRNHGFGWLVLFCGIYCLFSMLTEYLFSSVMMVLQRVTDSITLVRATDMQFAPLTVHGKATLEDIGRLYGRPMPPDGIQHREAFIEQVGGVAEQVFIDGYTSFIRSFRQFLHDNPMQNVE</sequence>
<evidence type="ECO:0000313" key="4">
    <source>
        <dbReference type="EMBL" id="VFT78003.1"/>
    </source>
</evidence>
<reference evidence="3" key="2">
    <citation type="submission" date="2019-06" db="EMBL/GenBank/DDBJ databases">
        <title>Genomics analysis of Aphanomyces spp. identifies a new class of oomycete effector associated with host adaptation.</title>
        <authorList>
            <person name="Gaulin E."/>
        </authorList>
    </citation>
    <scope>NUCLEOTIDE SEQUENCE</scope>
    <source>
        <strain evidence="3">CBS 578.67</strain>
    </source>
</reference>
<keyword evidence="2" id="KW-0812">Transmembrane</keyword>
<keyword evidence="2" id="KW-1133">Transmembrane helix</keyword>
<proteinExistence type="predicted"/>
<feature type="region of interest" description="Disordered" evidence="1">
    <location>
        <begin position="1"/>
        <end position="20"/>
    </location>
</feature>
<gene>
    <name evidence="4" type="primary">Aste57867_779</name>
    <name evidence="3" type="ORF">As57867_000778</name>
    <name evidence="4" type="ORF">ASTE57867_779</name>
</gene>
<dbReference type="EMBL" id="VJMH01000047">
    <property type="protein sequence ID" value="KAF0719812.1"/>
    <property type="molecule type" value="Genomic_DNA"/>
</dbReference>
<organism evidence="4 5">
    <name type="scientific">Aphanomyces stellatus</name>
    <dbReference type="NCBI Taxonomy" id="120398"/>
    <lineage>
        <taxon>Eukaryota</taxon>
        <taxon>Sar</taxon>
        <taxon>Stramenopiles</taxon>
        <taxon>Oomycota</taxon>
        <taxon>Saprolegniomycetes</taxon>
        <taxon>Saprolegniales</taxon>
        <taxon>Verrucalvaceae</taxon>
        <taxon>Aphanomyces</taxon>
    </lineage>
</organism>
<dbReference type="Proteomes" id="UP000332933">
    <property type="component" value="Unassembled WGS sequence"/>
</dbReference>
<dbReference type="AlphaFoldDB" id="A0A485K3T0"/>
<reference evidence="4 5" key="1">
    <citation type="submission" date="2019-03" db="EMBL/GenBank/DDBJ databases">
        <authorList>
            <person name="Gaulin E."/>
            <person name="Dumas B."/>
        </authorList>
    </citation>
    <scope>NUCLEOTIDE SEQUENCE [LARGE SCALE GENOMIC DNA]</scope>
    <source>
        <strain evidence="4">CBS 568.67</strain>
    </source>
</reference>
<evidence type="ECO:0000256" key="2">
    <source>
        <dbReference type="SAM" id="Phobius"/>
    </source>
</evidence>
<dbReference type="EMBL" id="CAADRA010000047">
    <property type="protein sequence ID" value="VFT78003.1"/>
    <property type="molecule type" value="Genomic_DNA"/>
</dbReference>